<name>A0ABQ5DSP0_9ASTR</name>
<sequence>MASDYDNSGPMPQLQKASDHNRNQSVLKSSALSDNLQQQDTQPTLNVQPTLEPTTPPTNVNAEDNNTDLAEDALF</sequence>
<feature type="region of interest" description="Disordered" evidence="1">
    <location>
        <begin position="1"/>
        <end position="75"/>
    </location>
</feature>
<evidence type="ECO:0000313" key="2">
    <source>
        <dbReference type="EMBL" id="GJT42216.1"/>
    </source>
</evidence>
<feature type="compositionally biased region" description="Acidic residues" evidence="1">
    <location>
        <begin position="65"/>
        <end position="75"/>
    </location>
</feature>
<reference evidence="2" key="1">
    <citation type="journal article" date="2022" name="Int. J. Mol. Sci.">
        <title>Draft Genome of Tanacetum Coccineum: Genomic Comparison of Closely Related Tanacetum-Family Plants.</title>
        <authorList>
            <person name="Yamashiro T."/>
            <person name="Shiraishi A."/>
            <person name="Nakayama K."/>
            <person name="Satake H."/>
        </authorList>
    </citation>
    <scope>NUCLEOTIDE SEQUENCE</scope>
</reference>
<protein>
    <submittedName>
        <fullName evidence="2">Uncharacterized protein</fullName>
    </submittedName>
</protein>
<evidence type="ECO:0000256" key="1">
    <source>
        <dbReference type="SAM" id="MobiDB-lite"/>
    </source>
</evidence>
<feature type="compositionally biased region" description="Polar residues" evidence="1">
    <location>
        <begin position="23"/>
        <end position="64"/>
    </location>
</feature>
<gene>
    <name evidence="2" type="ORF">Tco_0950931</name>
</gene>
<comment type="caution">
    <text evidence="2">The sequence shown here is derived from an EMBL/GenBank/DDBJ whole genome shotgun (WGS) entry which is preliminary data.</text>
</comment>
<dbReference type="Proteomes" id="UP001151760">
    <property type="component" value="Unassembled WGS sequence"/>
</dbReference>
<organism evidence="2 3">
    <name type="scientific">Tanacetum coccineum</name>
    <dbReference type="NCBI Taxonomy" id="301880"/>
    <lineage>
        <taxon>Eukaryota</taxon>
        <taxon>Viridiplantae</taxon>
        <taxon>Streptophyta</taxon>
        <taxon>Embryophyta</taxon>
        <taxon>Tracheophyta</taxon>
        <taxon>Spermatophyta</taxon>
        <taxon>Magnoliopsida</taxon>
        <taxon>eudicotyledons</taxon>
        <taxon>Gunneridae</taxon>
        <taxon>Pentapetalae</taxon>
        <taxon>asterids</taxon>
        <taxon>campanulids</taxon>
        <taxon>Asterales</taxon>
        <taxon>Asteraceae</taxon>
        <taxon>Asteroideae</taxon>
        <taxon>Anthemideae</taxon>
        <taxon>Anthemidinae</taxon>
        <taxon>Tanacetum</taxon>
    </lineage>
</organism>
<evidence type="ECO:0000313" key="3">
    <source>
        <dbReference type="Proteomes" id="UP001151760"/>
    </source>
</evidence>
<accession>A0ABQ5DSP0</accession>
<dbReference type="EMBL" id="BQNB010015627">
    <property type="protein sequence ID" value="GJT42216.1"/>
    <property type="molecule type" value="Genomic_DNA"/>
</dbReference>
<keyword evidence="3" id="KW-1185">Reference proteome</keyword>
<reference evidence="2" key="2">
    <citation type="submission" date="2022-01" db="EMBL/GenBank/DDBJ databases">
        <authorList>
            <person name="Yamashiro T."/>
            <person name="Shiraishi A."/>
            <person name="Satake H."/>
            <person name="Nakayama K."/>
        </authorList>
    </citation>
    <scope>NUCLEOTIDE SEQUENCE</scope>
</reference>
<proteinExistence type="predicted"/>